<keyword evidence="1" id="KW-0472">Membrane</keyword>
<dbReference type="AlphaFoldDB" id="A0A644YZA2"/>
<dbReference type="Pfam" id="PF06197">
    <property type="entry name" value="DUF998"/>
    <property type="match status" value="1"/>
</dbReference>
<gene>
    <name evidence="2" type="ORF">SDC9_80521</name>
</gene>
<feature type="transmembrane region" description="Helical" evidence="1">
    <location>
        <begin position="12"/>
        <end position="31"/>
    </location>
</feature>
<organism evidence="2">
    <name type="scientific">bioreactor metagenome</name>
    <dbReference type="NCBI Taxonomy" id="1076179"/>
    <lineage>
        <taxon>unclassified sequences</taxon>
        <taxon>metagenomes</taxon>
        <taxon>ecological metagenomes</taxon>
    </lineage>
</organism>
<feature type="transmembrane region" description="Helical" evidence="1">
    <location>
        <begin position="93"/>
        <end position="112"/>
    </location>
</feature>
<proteinExistence type="predicted"/>
<feature type="transmembrane region" description="Helical" evidence="1">
    <location>
        <begin position="193"/>
        <end position="213"/>
    </location>
</feature>
<comment type="caution">
    <text evidence="2">The sequence shown here is derived from an EMBL/GenBank/DDBJ whole genome shotgun (WGS) entry which is preliminary data.</text>
</comment>
<evidence type="ECO:0000313" key="2">
    <source>
        <dbReference type="EMBL" id="MPM33940.1"/>
    </source>
</evidence>
<name>A0A644YZA2_9ZZZZ</name>
<protein>
    <recommendedName>
        <fullName evidence="3">DUF998 domain-containing protein</fullName>
    </recommendedName>
</protein>
<sequence length="220" mass="24596">MNYIKSRKLENWFGLFGVMGFIIYLIAVFVSPRAYPGYDWMGQAISDLSALNAPSRELWMRFAFVSSACGLSFSLLICLYVQNRLNKSLRIGIYLFAILSWVDTIGYTLFPLTESGYAGTLQDVVHVFVVTFAVLILSISTFVFIMVGGFRNYRYRSIAIFATISLCGLIVGTIGMVVAPLGYGGLMERICIFFAQGFSLILGLYVFFGFDLIEGILSQR</sequence>
<dbReference type="InterPro" id="IPR009339">
    <property type="entry name" value="DUF998"/>
</dbReference>
<dbReference type="EMBL" id="VSSQ01006814">
    <property type="protein sequence ID" value="MPM33940.1"/>
    <property type="molecule type" value="Genomic_DNA"/>
</dbReference>
<reference evidence="2" key="1">
    <citation type="submission" date="2019-08" db="EMBL/GenBank/DDBJ databases">
        <authorList>
            <person name="Kucharzyk K."/>
            <person name="Murdoch R.W."/>
            <person name="Higgins S."/>
            <person name="Loffler F."/>
        </authorList>
    </citation>
    <scope>NUCLEOTIDE SEQUENCE</scope>
</reference>
<evidence type="ECO:0008006" key="3">
    <source>
        <dbReference type="Google" id="ProtNLM"/>
    </source>
</evidence>
<feature type="transmembrane region" description="Helical" evidence="1">
    <location>
        <begin position="124"/>
        <end position="147"/>
    </location>
</feature>
<accession>A0A644YZA2</accession>
<evidence type="ECO:0000256" key="1">
    <source>
        <dbReference type="SAM" id="Phobius"/>
    </source>
</evidence>
<keyword evidence="1" id="KW-0812">Transmembrane</keyword>
<feature type="transmembrane region" description="Helical" evidence="1">
    <location>
        <begin position="159"/>
        <end position="181"/>
    </location>
</feature>
<keyword evidence="1" id="KW-1133">Transmembrane helix</keyword>
<feature type="transmembrane region" description="Helical" evidence="1">
    <location>
        <begin position="58"/>
        <end position="81"/>
    </location>
</feature>